<evidence type="ECO:0000259" key="6">
    <source>
        <dbReference type="PROSITE" id="PS50145"/>
    </source>
</evidence>
<dbReference type="STRING" id="126957.T1JD60"/>
<dbReference type="Gene3D" id="3.30.40.10">
    <property type="entry name" value="Zinc/RING finger domain, C3HC4 (zinc finger)"/>
    <property type="match status" value="1"/>
</dbReference>
<feature type="chain" id="PRO_5004590409" description="TRAF-type domain-containing protein" evidence="5">
    <location>
        <begin position="30"/>
        <end position="354"/>
    </location>
</feature>
<feature type="zinc finger region" description="TRAF-type" evidence="4">
    <location>
        <begin position="115"/>
        <end position="170"/>
    </location>
</feature>
<reference evidence="7" key="2">
    <citation type="submission" date="2015-02" db="UniProtKB">
        <authorList>
            <consortium name="EnsemblMetazoa"/>
        </authorList>
    </citation>
    <scope>IDENTIFICATION</scope>
</reference>
<organism evidence="7 8">
    <name type="scientific">Strigamia maritima</name>
    <name type="common">European centipede</name>
    <name type="synonym">Geophilus maritimus</name>
    <dbReference type="NCBI Taxonomy" id="126957"/>
    <lineage>
        <taxon>Eukaryota</taxon>
        <taxon>Metazoa</taxon>
        <taxon>Ecdysozoa</taxon>
        <taxon>Arthropoda</taxon>
        <taxon>Myriapoda</taxon>
        <taxon>Chilopoda</taxon>
        <taxon>Pleurostigmophora</taxon>
        <taxon>Geophilomorpha</taxon>
        <taxon>Linotaeniidae</taxon>
        <taxon>Strigamia</taxon>
    </lineage>
</organism>
<dbReference type="GO" id="GO:0008270">
    <property type="term" value="F:zinc ion binding"/>
    <property type="evidence" value="ECO:0007669"/>
    <property type="project" value="UniProtKB-KW"/>
</dbReference>
<reference evidence="8" key="1">
    <citation type="submission" date="2011-05" db="EMBL/GenBank/DDBJ databases">
        <authorList>
            <person name="Richards S.R."/>
            <person name="Qu J."/>
            <person name="Jiang H."/>
            <person name="Jhangiani S.N."/>
            <person name="Agravi P."/>
            <person name="Goodspeed R."/>
            <person name="Gross S."/>
            <person name="Mandapat C."/>
            <person name="Jackson L."/>
            <person name="Mathew T."/>
            <person name="Pu L."/>
            <person name="Thornton R."/>
            <person name="Saada N."/>
            <person name="Wilczek-Boney K.B."/>
            <person name="Lee S."/>
            <person name="Kovar C."/>
            <person name="Wu Y."/>
            <person name="Scherer S.E."/>
            <person name="Worley K.C."/>
            <person name="Muzny D.M."/>
            <person name="Gibbs R."/>
        </authorList>
    </citation>
    <scope>NUCLEOTIDE SEQUENCE</scope>
    <source>
        <strain evidence="8">Brora</strain>
    </source>
</reference>
<dbReference type="AlphaFoldDB" id="T1JD60"/>
<evidence type="ECO:0000313" key="7">
    <source>
        <dbReference type="EnsemblMetazoa" id="SMAR011735-PA"/>
    </source>
</evidence>
<accession>T1JD60</accession>
<evidence type="ECO:0000256" key="5">
    <source>
        <dbReference type="SAM" id="SignalP"/>
    </source>
</evidence>
<dbReference type="Pfam" id="PF02176">
    <property type="entry name" value="zf-TRAF"/>
    <property type="match status" value="1"/>
</dbReference>
<dbReference type="EMBL" id="JH432098">
    <property type="status" value="NOT_ANNOTATED_CDS"/>
    <property type="molecule type" value="Genomic_DNA"/>
</dbReference>
<dbReference type="InterPro" id="IPR013083">
    <property type="entry name" value="Znf_RING/FYVE/PHD"/>
</dbReference>
<name>T1JD60_STRMM</name>
<dbReference type="HOGENOM" id="CLU_037167_0_0_1"/>
<proteinExistence type="predicted"/>
<keyword evidence="5" id="KW-0732">Signal</keyword>
<evidence type="ECO:0000256" key="2">
    <source>
        <dbReference type="ARBA" id="ARBA00022771"/>
    </source>
</evidence>
<keyword evidence="3 4" id="KW-0862">Zinc</keyword>
<feature type="signal peptide" evidence="5">
    <location>
        <begin position="1"/>
        <end position="29"/>
    </location>
</feature>
<dbReference type="PhylomeDB" id="T1JD60"/>
<dbReference type="PROSITE" id="PS50145">
    <property type="entry name" value="ZF_TRAF"/>
    <property type="match status" value="1"/>
</dbReference>
<keyword evidence="2 4" id="KW-0863">Zinc-finger</keyword>
<keyword evidence="1 4" id="KW-0479">Metal-binding</keyword>
<evidence type="ECO:0000256" key="1">
    <source>
        <dbReference type="ARBA" id="ARBA00022723"/>
    </source>
</evidence>
<dbReference type="InterPro" id="IPR001293">
    <property type="entry name" value="Znf_TRAF"/>
</dbReference>
<sequence>MVTLSIDVSTSSFCCFLWLNCFVQHFCSSVAMDSESFTCLKCGFKNLVLKKQLCGDIYCQKCGAKTDLCGKLACMLDHFSASRCFDEIAREILPYVEKGFCSYCNTALEVDKIQTHYDMCDMYPAVCKLCNRKIIRRMMKIHMQDCVGARRWCKFSPIGCKFQGTQSEIEIHEGDNIHIELMMKLLLDLQHEQTSTASMIVHSFNEQLSLRDDGSTGQCKIDELVEKKSSTSFGTGIESSWNSHQDLKPLQNECCMKIKVKQDNLEELVKKQMMEITFCKQQMIDYELKQSQLMEHNAKLEQNYGILKDVLDQQSKQMRKLDRSSDLKPGIVKDVLDQQSKQLRKLDRSSDLKL</sequence>
<evidence type="ECO:0000313" key="8">
    <source>
        <dbReference type="Proteomes" id="UP000014500"/>
    </source>
</evidence>
<dbReference type="Proteomes" id="UP000014500">
    <property type="component" value="Unassembled WGS sequence"/>
</dbReference>
<protein>
    <recommendedName>
        <fullName evidence="6">TRAF-type domain-containing protein</fullName>
    </recommendedName>
</protein>
<dbReference type="EnsemblMetazoa" id="SMAR011735-RA">
    <property type="protein sequence ID" value="SMAR011735-PA"/>
    <property type="gene ID" value="SMAR011735"/>
</dbReference>
<evidence type="ECO:0000256" key="3">
    <source>
        <dbReference type="ARBA" id="ARBA00022833"/>
    </source>
</evidence>
<feature type="domain" description="TRAF-type" evidence="6">
    <location>
        <begin position="115"/>
        <end position="170"/>
    </location>
</feature>
<evidence type="ECO:0000256" key="4">
    <source>
        <dbReference type="PROSITE-ProRule" id="PRU00207"/>
    </source>
</evidence>
<keyword evidence="8" id="KW-1185">Reference proteome</keyword>